<dbReference type="InterPro" id="IPR007185">
    <property type="entry name" value="DNA_pol_a/d/e_bsu"/>
</dbReference>
<dbReference type="AlphaFoldDB" id="A0A195F6S6"/>
<reference evidence="10 11" key="1">
    <citation type="submission" date="2016-03" db="EMBL/GenBank/DDBJ databases">
        <title>Trachymyrmex septentrionalis WGS genome.</title>
        <authorList>
            <person name="Nygaard S."/>
            <person name="Hu H."/>
            <person name="Boomsma J."/>
            <person name="Zhang G."/>
        </authorList>
    </citation>
    <scope>NUCLEOTIDE SEQUENCE [LARGE SCALE GENOMIC DNA]</scope>
    <source>
        <strain evidence="10">Tsep2-gDNA-1</strain>
        <tissue evidence="10">Whole body</tissue>
    </source>
</reference>
<comment type="function">
    <text evidence="6">Accessory subunit of the DNA polymerase alpha complex (also known as the alpha DNA polymerase-primase complex) which plays an essential role in the initiation of DNA synthesis.</text>
</comment>
<name>A0A195F6S6_9HYME</name>
<dbReference type="OrthoDB" id="336885at2759"/>
<comment type="similarity">
    <text evidence="2 6">Belongs to the DNA polymerase alpha subunit B family.</text>
</comment>
<dbReference type="KEGG" id="tsep:108751292"/>
<proteinExistence type="inferred from homology"/>
<dbReference type="InterPro" id="IPR016722">
    <property type="entry name" value="DNA_pol_alpha_bsu"/>
</dbReference>
<dbReference type="Pfam" id="PF08418">
    <property type="entry name" value="Pol_alpha_B_N"/>
    <property type="match status" value="1"/>
</dbReference>
<dbReference type="InterPro" id="IPR013627">
    <property type="entry name" value="Pol_alpha_B_N"/>
</dbReference>
<keyword evidence="5 6" id="KW-0539">Nucleus</keyword>
<protein>
    <recommendedName>
        <fullName evidence="3 6">DNA polymerase alpha subunit B</fullName>
    </recommendedName>
</protein>
<dbReference type="Pfam" id="PF22062">
    <property type="entry name" value="OB_DPOA2"/>
    <property type="match status" value="1"/>
</dbReference>
<dbReference type="PANTHER" id="PTHR23061">
    <property type="entry name" value="DNA POLYMERASE 2 ALPHA 70 KDA SUBUNIT"/>
    <property type="match status" value="1"/>
</dbReference>
<dbReference type="InterPro" id="IPR043034">
    <property type="entry name" value="DNA_pol_alpha_B_N_sf"/>
</dbReference>
<comment type="subcellular location">
    <subcellularLocation>
        <location evidence="1 6">Nucleus</location>
    </subcellularLocation>
</comment>
<evidence type="ECO:0000313" key="10">
    <source>
        <dbReference type="EMBL" id="KYN36081.1"/>
    </source>
</evidence>
<evidence type="ECO:0000259" key="9">
    <source>
        <dbReference type="Pfam" id="PF22062"/>
    </source>
</evidence>
<dbReference type="GO" id="GO:0005658">
    <property type="term" value="C:alpha DNA polymerase:primase complex"/>
    <property type="evidence" value="ECO:0007669"/>
    <property type="project" value="TreeGrafter"/>
</dbReference>
<feature type="domain" description="DNA polymerase alpha/delta/epsilon subunit B" evidence="7">
    <location>
        <begin position="323"/>
        <end position="527"/>
    </location>
</feature>
<feature type="domain" description="DNA polymerase alpha subunit B N-terminal" evidence="8">
    <location>
        <begin position="5"/>
        <end position="73"/>
    </location>
</feature>
<dbReference type="GO" id="GO:0006270">
    <property type="term" value="P:DNA replication initiation"/>
    <property type="evidence" value="ECO:0007669"/>
    <property type="project" value="TreeGrafter"/>
</dbReference>
<dbReference type="STRING" id="34720.A0A195F6S6"/>
<gene>
    <name evidence="10" type="ORF">ALC56_09618</name>
</gene>
<feature type="domain" description="DNA polymerase alpha subunit B OB" evidence="9">
    <location>
        <begin position="224"/>
        <end position="304"/>
    </location>
</feature>
<organism evidence="10 11">
    <name type="scientific">Trachymyrmex septentrionalis</name>
    <dbReference type="NCBI Taxonomy" id="34720"/>
    <lineage>
        <taxon>Eukaryota</taxon>
        <taxon>Metazoa</taxon>
        <taxon>Ecdysozoa</taxon>
        <taxon>Arthropoda</taxon>
        <taxon>Hexapoda</taxon>
        <taxon>Insecta</taxon>
        <taxon>Pterygota</taxon>
        <taxon>Neoptera</taxon>
        <taxon>Endopterygota</taxon>
        <taxon>Hymenoptera</taxon>
        <taxon>Apocrita</taxon>
        <taxon>Aculeata</taxon>
        <taxon>Formicoidea</taxon>
        <taxon>Formicidae</taxon>
        <taxon>Myrmicinae</taxon>
        <taxon>Trachymyrmex</taxon>
    </lineage>
</organism>
<keyword evidence="11" id="KW-1185">Reference proteome</keyword>
<evidence type="ECO:0000256" key="5">
    <source>
        <dbReference type="ARBA" id="ARBA00023242"/>
    </source>
</evidence>
<evidence type="ECO:0000259" key="7">
    <source>
        <dbReference type="Pfam" id="PF04042"/>
    </source>
</evidence>
<dbReference type="Gene3D" id="3.60.21.60">
    <property type="match status" value="2"/>
</dbReference>
<evidence type="ECO:0000256" key="2">
    <source>
        <dbReference type="ARBA" id="ARBA00007299"/>
    </source>
</evidence>
<keyword evidence="4 6" id="KW-0235">DNA replication</keyword>
<evidence type="ECO:0000256" key="6">
    <source>
        <dbReference type="PIRNR" id="PIRNR018300"/>
    </source>
</evidence>
<dbReference type="PANTHER" id="PTHR23061:SF12">
    <property type="entry name" value="DNA POLYMERASE ALPHA SUBUNIT B"/>
    <property type="match status" value="1"/>
</dbReference>
<dbReference type="InterPro" id="IPR054300">
    <property type="entry name" value="OB_DPOA2"/>
</dbReference>
<sequence length="571" mass="64768">MEDKESLRKLFLDLGCEIKNDAVLDKCFEFCDNYDVDLDKLTELWLTFCVNNDADIQPTIDNLIKMEHLILKKDYKLKKPHYNENDDVLSMYGCTESGPSSKRTRRSPKVKVDASKPACKTRAAECSFSSPTCTENSSVSSSQLNIADKILLSIGETVSSWKRTGNSDVQVIKSDEPHVPSDTRYMYEVLSRQGHILTHVCQNLGSRLFKTWLKASSNAIELRYVKNVRSVSQTNFRTFGRINAKKDTNTVILEGGTRRKGISGADTIELDFRNVKQYSVFSGQIVAIEAVNPVGDTLYVKEIFTRSYAPLALIPTLESRLNIFVAAGPFTPSSNMHCQALWDLMERVASDEPQVLILIGPFLEHTHPEIQDNAIKDTHQELFEKILTRIMESTRRNTQVILIASNRDVHHEPVFPTPHYTVFNRNLSQNYSNLKVMPDPCILNVAGLKIGITSVDVIKHIGKEEISNVSGDRLSRLVDHVLTQTCFYPVYPPSEDLNVDTELWEKYAFFDQQPHLLILPSDMRCYCKVINECTIVNPERMHKYTYARLSVKPAVDGKWSSNNISCEIAKI</sequence>
<evidence type="ECO:0000259" key="8">
    <source>
        <dbReference type="Pfam" id="PF08418"/>
    </source>
</evidence>
<evidence type="ECO:0000256" key="1">
    <source>
        <dbReference type="ARBA" id="ARBA00004123"/>
    </source>
</evidence>
<dbReference type="EMBL" id="KQ981763">
    <property type="protein sequence ID" value="KYN36081.1"/>
    <property type="molecule type" value="Genomic_DNA"/>
</dbReference>
<dbReference type="Proteomes" id="UP000078541">
    <property type="component" value="Unassembled WGS sequence"/>
</dbReference>
<evidence type="ECO:0000256" key="3">
    <source>
        <dbReference type="ARBA" id="ARBA00018596"/>
    </source>
</evidence>
<dbReference type="PIRSF" id="PIRSF018300">
    <property type="entry name" value="DNA_pol_alph_2"/>
    <property type="match status" value="1"/>
</dbReference>
<evidence type="ECO:0000313" key="11">
    <source>
        <dbReference type="Proteomes" id="UP000078541"/>
    </source>
</evidence>
<dbReference type="Gene3D" id="1.10.8.530">
    <property type="entry name" value="DNA polymerase alpha-primase, subunit B, N-terminal domain"/>
    <property type="match status" value="1"/>
</dbReference>
<evidence type="ECO:0000256" key="4">
    <source>
        <dbReference type="ARBA" id="ARBA00022705"/>
    </source>
</evidence>
<dbReference type="Pfam" id="PF04042">
    <property type="entry name" value="DNA_pol_E_B"/>
    <property type="match status" value="1"/>
</dbReference>
<accession>A0A195F6S6</accession>
<dbReference type="GO" id="GO:0003677">
    <property type="term" value="F:DNA binding"/>
    <property type="evidence" value="ECO:0007669"/>
    <property type="project" value="InterPro"/>
</dbReference>